<feature type="compositionally biased region" description="Low complexity" evidence="1">
    <location>
        <begin position="52"/>
        <end position="67"/>
    </location>
</feature>
<dbReference type="Proteomes" id="UP001446871">
    <property type="component" value="Unassembled WGS sequence"/>
</dbReference>
<comment type="caution">
    <text evidence="2">The sequence shown here is derived from an EMBL/GenBank/DDBJ whole genome shotgun (WGS) entry which is preliminary data.</text>
</comment>
<evidence type="ECO:0000313" key="3">
    <source>
        <dbReference type="Proteomes" id="UP001446871"/>
    </source>
</evidence>
<evidence type="ECO:0000256" key="1">
    <source>
        <dbReference type="SAM" id="MobiDB-lite"/>
    </source>
</evidence>
<accession>A0ABR1WEN5</accession>
<dbReference type="EMBL" id="JAQQWM010000001">
    <property type="protein sequence ID" value="KAK8081974.1"/>
    <property type="molecule type" value="Genomic_DNA"/>
</dbReference>
<protein>
    <submittedName>
        <fullName evidence="2">Uncharacterized protein</fullName>
    </submittedName>
</protein>
<feature type="region of interest" description="Disordered" evidence="1">
    <location>
        <begin position="36"/>
        <end position="80"/>
    </location>
</feature>
<keyword evidence="3" id="KW-1185">Reference proteome</keyword>
<gene>
    <name evidence="2" type="ORF">PG996_000755</name>
</gene>
<reference evidence="2 3" key="1">
    <citation type="submission" date="2023-01" db="EMBL/GenBank/DDBJ databases">
        <title>Analysis of 21 Apiospora genomes using comparative genomics revels a genus with tremendous synthesis potential of carbohydrate active enzymes and secondary metabolites.</title>
        <authorList>
            <person name="Sorensen T."/>
        </authorList>
    </citation>
    <scope>NUCLEOTIDE SEQUENCE [LARGE SCALE GENOMIC DNA]</scope>
    <source>
        <strain evidence="2 3">CBS 83171</strain>
    </source>
</reference>
<proteinExistence type="predicted"/>
<name>A0ABR1WEN5_9PEZI</name>
<organism evidence="2 3">
    <name type="scientific">Apiospora saccharicola</name>
    <dbReference type="NCBI Taxonomy" id="335842"/>
    <lineage>
        <taxon>Eukaryota</taxon>
        <taxon>Fungi</taxon>
        <taxon>Dikarya</taxon>
        <taxon>Ascomycota</taxon>
        <taxon>Pezizomycotina</taxon>
        <taxon>Sordariomycetes</taxon>
        <taxon>Xylariomycetidae</taxon>
        <taxon>Amphisphaeriales</taxon>
        <taxon>Apiosporaceae</taxon>
        <taxon>Apiospora</taxon>
    </lineage>
</organism>
<evidence type="ECO:0000313" key="2">
    <source>
        <dbReference type="EMBL" id="KAK8081974.1"/>
    </source>
</evidence>
<sequence length="80" mass="8459">MANHSSSKTSSGKKSKPKYNAADAWIEEQYAAGPWDGVDTVNASQWVSPGYGSSQHSASHAATQGSKPPKKKDHKSSGNK</sequence>